<name>A0A9P6C5B9_9AGAR</name>
<feature type="region of interest" description="Disordered" evidence="1">
    <location>
        <begin position="192"/>
        <end position="303"/>
    </location>
</feature>
<protein>
    <submittedName>
        <fullName evidence="2">Uncharacterized protein</fullName>
    </submittedName>
</protein>
<dbReference type="AlphaFoldDB" id="A0A9P6C5B9"/>
<dbReference type="Pfam" id="PF03525">
    <property type="entry name" value="Meiotic_rec114"/>
    <property type="match status" value="1"/>
</dbReference>
<dbReference type="GO" id="GO:0007131">
    <property type="term" value="P:reciprocal meiotic recombination"/>
    <property type="evidence" value="ECO:0007669"/>
    <property type="project" value="InterPro"/>
</dbReference>
<dbReference type="Proteomes" id="UP000807342">
    <property type="component" value="Unassembled WGS sequence"/>
</dbReference>
<comment type="caution">
    <text evidence="2">The sequence shown here is derived from an EMBL/GenBank/DDBJ whole genome shotgun (WGS) entry which is preliminary data.</text>
</comment>
<organism evidence="2 3">
    <name type="scientific">Macrolepiota fuliginosa MF-IS2</name>
    <dbReference type="NCBI Taxonomy" id="1400762"/>
    <lineage>
        <taxon>Eukaryota</taxon>
        <taxon>Fungi</taxon>
        <taxon>Dikarya</taxon>
        <taxon>Basidiomycota</taxon>
        <taxon>Agaricomycotina</taxon>
        <taxon>Agaricomycetes</taxon>
        <taxon>Agaricomycetidae</taxon>
        <taxon>Agaricales</taxon>
        <taxon>Agaricineae</taxon>
        <taxon>Agaricaceae</taxon>
        <taxon>Macrolepiota</taxon>
    </lineage>
</organism>
<reference evidence="2" key="1">
    <citation type="submission" date="2020-11" db="EMBL/GenBank/DDBJ databases">
        <authorList>
            <consortium name="DOE Joint Genome Institute"/>
            <person name="Ahrendt S."/>
            <person name="Riley R."/>
            <person name="Andreopoulos W."/>
            <person name="Labutti K."/>
            <person name="Pangilinan J."/>
            <person name="Ruiz-Duenas F.J."/>
            <person name="Barrasa J.M."/>
            <person name="Sanchez-Garcia M."/>
            <person name="Camarero S."/>
            <person name="Miyauchi S."/>
            <person name="Serrano A."/>
            <person name="Linde D."/>
            <person name="Babiker R."/>
            <person name="Drula E."/>
            <person name="Ayuso-Fernandez I."/>
            <person name="Pacheco R."/>
            <person name="Padilla G."/>
            <person name="Ferreira P."/>
            <person name="Barriuso J."/>
            <person name="Kellner H."/>
            <person name="Castanera R."/>
            <person name="Alfaro M."/>
            <person name="Ramirez L."/>
            <person name="Pisabarro A.G."/>
            <person name="Kuo A."/>
            <person name="Tritt A."/>
            <person name="Lipzen A."/>
            <person name="He G."/>
            <person name="Yan M."/>
            <person name="Ng V."/>
            <person name="Cullen D."/>
            <person name="Martin F."/>
            <person name="Rosso M.-N."/>
            <person name="Henrissat B."/>
            <person name="Hibbett D."/>
            <person name="Martinez A.T."/>
            <person name="Grigoriev I.V."/>
        </authorList>
    </citation>
    <scope>NUCLEOTIDE SEQUENCE</scope>
    <source>
        <strain evidence="2">MF-IS2</strain>
    </source>
</reference>
<proteinExistence type="predicted"/>
<sequence>MAHTTTASTTYSLLKYSRSYPAGNSTGADWQHFTNPALRLVLDVTKTEKSELQSVRVKVIWEIQIGGVITLNDNAEIEDVDLLAFSYLPARKGAPMNIPLKAVYRDMTVGVRYLHPLNEINATSFRRFQISFTSEHDTSAFIDSIKMVCPCKKSPNPGASQQRQAINIVNPEPIIGFAPMQHQTLVLATPSTEGSQYLHGPTDPRNQPPTGQVRGGPQASLANRPDVGQMTTGTPKLVAMPPPPVPSQHSQKTYPPLDVMETGTSSQNIQPPPFTQPSHMSSQTYTAPSSSQASASSQRIGDTNLPIDIKNTAAQLNQEPASPAISSVLKEATTLYDLPLDILESAVGDVVREDGFVSLPDGSITEQTRSSAAVDNVNTTDADAPPPVDVNMNSMLQVTGLAGVGKSAIPQTIADECKDSDAGTLGATFFSRPNRRDSPLTILPSLPINLLSYAWVTGSWSLNVSLTTPQFLICQPLLIAIDDLGERNSDEAQRACQSARDIPPLVDDPDFHTSIPTPPHCFGDKMGFYHVSFGDFLKNP</sequence>
<dbReference type="EMBL" id="MU151068">
    <property type="protein sequence ID" value="KAF9452736.1"/>
    <property type="molecule type" value="Genomic_DNA"/>
</dbReference>
<dbReference type="OrthoDB" id="3364736at2759"/>
<gene>
    <name evidence="2" type="ORF">P691DRAFT_772012</name>
</gene>
<evidence type="ECO:0000256" key="1">
    <source>
        <dbReference type="SAM" id="MobiDB-lite"/>
    </source>
</evidence>
<dbReference type="InterPro" id="IPR004354">
    <property type="entry name" value="Meiotic_Rec114"/>
</dbReference>
<keyword evidence="3" id="KW-1185">Reference proteome</keyword>
<evidence type="ECO:0000313" key="2">
    <source>
        <dbReference type="EMBL" id="KAF9452736.1"/>
    </source>
</evidence>
<accession>A0A9P6C5B9</accession>
<feature type="compositionally biased region" description="Low complexity" evidence="1">
    <location>
        <begin position="281"/>
        <end position="298"/>
    </location>
</feature>
<evidence type="ECO:0000313" key="3">
    <source>
        <dbReference type="Proteomes" id="UP000807342"/>
    </source>
</evidence>